<keyword evidence="16" id="KW-0460">Magnesium</keyword>
<dbReference type="Gene3D" id="3.40.50.300">
    <property type="entry name" value="P-loop containing nucleotide triphosphate hydrolases"/>
    <property type="match status" value="1"/>
</dbReference>
<keyword evidence="13 17" id="KW-0472">Membrane</keyword>
<accession>A0A383RH53</accession>
<feature type="binding site" evidence="15">
    <location>
        <begin position="54"/>
        <end position="57"/>
    </location>
    <ligand>
        <name>GTP</name>
        <dbReference type="ChEBI" id="CHEBI:37565"/>
        <label>1</label>
    </ligand>
</feature>
<dbReference type="Proteomes" id="UP000304148">
    <property type="component" value="Chromosome"/>
</dbReference>
<dbReference type="GO" id="GO:0015093">
    <property type="term" value="F:ferrous iron transmembrane transporter activity"/>
    <property type="evidence" value="ECO:0007669"/>
    <property type="project" value="UniProtKB-UniRule"/>
</dbReference>
<keyword evidence="11" id="KW-0406">Ion transport</keyword>
<dbReference type="GO" id="GO:0005525">
    <property type="term" value="F:GTP binding"/>
    <property type="evidence" value="ECO:0007669"/>
    <property type="project" value="UniProtKB-KW"/>
</dbReference>
<evidence type="ECO:0000256" key="14">
    <source>
        <dbReference type="NCBIfam" id="TIGR00437"/>
    </source>
</evidence>
<keyword evidence="6" id="KW-0997">Cell inner membrane</keyword>
<evidence type="ECO:0000259" key="18">
    <source>
        <dbReference type="PROSITE" id="PS51711"/>
    </source>
</evidence>
<evidence type="ECO:0000256" key="5">
    <source>
        <dbReference type="ARBA" id="ARBA00022496"/>
    </source>
</evidence>
<keyword evidence="9 17" id="KW-1133">Transmembrane helix</keyword>
<feature type="transmembrane region" description="Helical" evidence="17">
    <location>
        <begin position="554"/>
        <end position="572"/>
    </location>
</feature>
<feature type="transmembrane region" description="Helical" evidence="17">
    <location>
        <begin position="431"/>
        <end position="457"/>
    </location>
</feature>
<dbReference type="AlphaFoldDB" id="A0A383RH53"/>
<evidence type="ECO:0000256" key="6">
    <source>
        <dbReference type="ARBA" id="ARBA00022519"/>
    </source>
</evidence>
<feature type="binding site" evidence="15">
    <location>
        <begin position="10"/>
        <end position="17"/>
    </location>
    <ligand>
        <name>GTP</name>
        <dbReference type="ChEBI" id="CHEBI:37565"/>
        <label>1</label>
    </ligand>
</feature>
<dbReference type="SUPFAM" id="SSF52540">
    <property type="entry name" value="P-loop containing nucleoside triphosphate hydrolases"/>
    <property type="match status" value="1"/>
</dbReference>
<evidence type="ECO:0000256" key="4">
    <source>
        <dbReference type="ARBA" id="ARBA00022475"/>
    </source>
</evidence>
<dbReference type="RefSeq" id="WP_138187408.1">
    <property type="nucleotide sequence ID" value="NZ_LS992241.1"/>
</dbReference>
<dbReference type="Pfam" id="PF17910">
    <property type="entry name" value="FeoB_Cyto"/>
    <property type="match status" value="1"/>
</dbReference>
<feature type="transmembrane region" description="Helical" evidence="17">
    <location>
        <begin position="353"/>
        <end position="377"/>
    </location>
</feature>
<feature type="transmembrane region" description="Helical" evidence="17">
    <location>
        <begin position="463"/>
        <end position="483"/>
    </location>
</feature>
<feature type="binding site" evidence="15">
    <location>
        <begin position="35"/>
        <end position="39"/>
    </location>
    <ligand>
        <name>GTP</name>
        <dbReference type="ChEBI" id="CHEBI:37565"/>
        <label>2</label>
    </ligand>
</feature>
<comment type="subcellular location">
    <subcellularLocation>
        <location evidence="2">Cell inner membrane</location>
        <topology evidence="2">Multi-pass membrane protein</topology>
    </subcellularLocation>
    <subcellularLocation>
        <location evidence="17">Cell membrane</location>
        <topology evidence="17">Multi-pass membrane protein</topology>
    </subcellularLocation>
</comment>
<evidence type="ECO:0000256" key="3">
    <source>
        <dbReference type="ARBA" id="ARBA00022448"/>
    </source>
</evidence>
<dbReference type="GO" id="GO:0046872">
    <property type="term" value="F:metal ion binding"/>
    <property type="evidence" value="ECO:0007669"/>
    <property type="project" value="UniProtKB-KW"/>
</dbReference>
<dbReference type="PANTHER" id="PTHR43185:SF1">
    <property type="entry name" value="FE(2+) TRANSPORTER FEOB"/>
    <property type="match status" value="1"/>
</dbReference>
<dbReference type="Pfam" id="PF02421">
    <property type="entry name" value="FeoB_N"/>
    <property type="match status" value="1"/>
</dbReference>
<dbReference type="InterPro" id="IPR030389">
    <property type="entry name" value="G_FEOB_dom"/>
</dbReference>
<keyword evidence="10 17" id="KW-0408">Iron</keyword>
<keyword evidence="12 15" id="KW-0342">GTP-binding</keyword>
<evidence type="ECO:0000256" key="2">
    <source>
        <dbReference type="ARBA" id="ARBA00004429"/>
    </source>
</evidence>
<keyword evidence="7 17" id="KW-0812">Transmembrane</keyword>
<dbReference type="InterPro" id="IPR003373">
    <property type="entry name" value="Fe2_transport_prot-B"/>
</dbReference>
<dbReference type="Gene3D" id="1.10.287.1770">
    <property type="match status" value="1"/>
</dbReference>
<keyword evidence="16" id="KW-0479">Metal-binding</keyword>
<feature type="binding site" evidence="16">
    <location>
        <position position="21"/>
    </location>
    <ligand>
        <name>Mg(2+)</name>
        <dbReference type="ChEBI" id="CHEBI:18420"/>
        <label>2</label>
    </ligand>
</feature>
<evidence type="ECO:0000256" key="10">
    <source>
        <dbReference type="ARBA" id="ARBA00023004"/>
    </source>
</evidence>
<dbReference type="InterPro" id="IPR027417">
    <property type="entry name" value="P-loop_NTPase"/>
</dbReference>
<gene>
    <name evidence="19" type="primary">feoB</name>
    <name evidence="19" type="ORF">PBLR_14018</name>
</gene>
<comment type="similarity">
    <text evidence="17">Belongs to the TRAFAC class TrmE-Era-EngA-EngB-Septin-like GTPase superfamily. FeoB GTPase (TC 9.A.8) family.</text>
</comment>
<evidence type="ECO:0000256" key="17">
    <source>
        <dbReference type="RuleBase" id="RU362098"/>
    </source>
</evidence>
<dbReference type="InterPro" id="IPR011642">
    <property type="entry name" value="Gate_dom"/>
</dbReference>
<organism evidence="19 20">
    <name type="scientific">Paenibacillus alvei</name>
    <name type="common">Bacillus alvei</name>
    <dbReference type="NCBI Taxonomy" id="44250"/>
    <lineage>
        <taxon>Bacteria</taxon>
        <taxon>Bacillati</taxon>
        <taxon>Bacillota</taxon>
        <taxon>Bacilli</taxon>
        <taxon>Bacillales</taxon>
        <taxon>Paenibacillaceae</taxon>
        <taxon>Paenibacillus</taxon>
    </lineage>
</organism>
<evidence type="ECO:0000256" key="9">
    <source>
        <dbReference type="ARBA" id="ARBA00022989"/>
    </source>
</evidence>
<dbReference type="CDD" id="cd01879">
    <property type="entry name" value="FeoB"/>
    <property type="match status" value="1"/>
</dbReference>
<name>A0A383RH53_PAEAL</name>
<evidence type="ECO:0000256" key="13">
    <source>
        <dbReference type="ARBA" id="ARBA00023136"/>
    </source>
</evidence>
<dbReference type="EMBL" id="LS992241">
    <property type="protein sequence ID" value="SYX85596.1"/>
    <property type="molecule type" value="Genomic_DNA"/>
</dbReference>
<feature type="domain" description="FeoB-type G" evidence="18">
    <location>
        <begin position="3"/>
        <end position="163"/>
    </location>
</feature>
<dbReference type="InterPro" id="IPR006073">
    <property type="entry name" value="GTP-bd"/>
</dbReference>
<evidence type="ECO:0000256" key="12">
    <source>
        <dbReference type="ARBA" id="ARBA00023134"/>
    </source>
</evidence>
<feature type="binding site" evidence="16">
    <location>
        <position position="22"/>
    </location>
    <ligand>
        <name>Mg(2+)</name>
        <dbReference type="ChEBI" id="CHEBI:18420"/>
        <label>1</label>
    </ligand>
</feature>
<keyword evidence="4" id="KW-1003">Cell membrane</keyword>
<dbReference type="FunFam" id="3.40.50.300:FF:000426">
    <property type="entry name" value="Ferrous iron transport protein B"/>
    <property type="match status" value="1"/>
</dbReference>
<feature type="transmembrane region" description="Helical" evidence="17">
    <location>
        <begin position="652"/>
        <end position="675"/>
    </location>
</feature>
<evidence type="ECO:0000256" key="7">
    <source>
        <dbReference type="ARBA" id="ARBA00022692"/>
    </source>
</evidence>
<evidence type="ECO:0000313" key="20">
    <source>
        <dbReference type="Proteomes" id="UP000304148"/>
    </source>
</evidence>
<comment type="function">
    <text evidence="1 17">Probable transporter of a GTP-driven Fe(2+) uptake system.</text>
</comment>
<evidence type="ECO:0000256" key="1">
    <source>
        <dbReference type="ARBA" id="ARBA00003926"/>
    </source>
</evidence>
<dbReference type="PRINTS" id="PR00326">
    <property type="entry name" value="GTP1OBG"/>
</dbReference>
<dbReference type="GO" id="GO:0005886">
    <property type="term" value="C:plasma membrane"/>
    <property type="evidence" value="ECO:0007669"/>
    <property type="project" value="UniProtKB-SubCell"/>
</dbReference>
<evidence type="ECO:0000256" key="15">
    <source>
        <dbReference type="PIRSR" id="PIRSR603373-1"/>
    </source>
</evidence>
<evidence type="ECO:0000256" key="16">
    <source>
        <dbReference type="PIRSR" id="PIRSR603373-2"/>
    </source>
</evidence>
<dbReference type="PROSITE" id="PS51711">
    <property type="entry name" value="G_FEOB"/>
    <property type="match status" value="1"/>
</dbReference>
<keyword evidence="5 17" id="KW-0410">Iron transport</keyword>
<reference evidence="20" key="1">
    <citation type="submission" date="2018-08" db="EMBL/GenBank/DDBJ databases">
        <authorList>
            <person name="Chevrot R."/>
        </authorList>
    </citation>
    <scope>NUCLEOTIDE SEQUENCE [LARGE SCALE GENOMIC DNA]</scope>
</reference>
<keyword evidence="8 15" id="KW-0547">Nucleotide-binding</keyword>
<dbReference type="Pfam" id="PF07670">
    <property type="entry name" value="Gate"/>
    <property type="match status" value="2"/>
</dbReference>
<protein>
    <recommendedName>
        <fullName evidence="14 17">Ferrous iron transport protein B</fullName>
    </recommendedName>
</protein>
<evidence type="ECO:0000256" key="8">
    <source>
        <dbReference type="ARBA" id="ARBA00022741"/>
    </source>
</evidence>
<feature type="binding site" evidence="15">
    <location>
        <begin position="114"/>
        <end position="117"/>
    </location>
    <ligand>
        <name>GTP</name>
        <dbReference type="ChEBI" id="CHEBI:37565"/>
        <label>1</label>
    </ligand>
</feature>
<feature type="transmembrane region" description="Helical" evidence="17">
    <location>
        <begin position="291"/>
        <end position="309"/>
    </location>
</feature>
<feature type="transmembrane region" description="Helical" evidence="17">
    <location>
        <begin position="397"/>
        <end position="419"/>
    </location>
</feature>
<feature type="transmembrane region" description="Helical" evidence="17">
    <location>
        <begin position="619"/>
        <end position="640"/>
    </location>
</feature>
<evidence type="ECO:0000313" key="19">
    <source>
        <dbReference type="EMBL" id="SYX85596.1"/>
    </source>
</evidence>
<feature type="binding site" evidence="16">
    <location>
        <position position="24"/>
    </location>
    <ligand>
        <name>Mg(2+)</name>
        <dbReference type="ChEBI" id="CHEBI:18420"/>
        <label>2</label>
    </ligand>
</feature>
<sequence length="678" mass="74833">MNTCTTALVGNPNTGKTSLFNALTRSYEYVGNWTGVTVEKKVGHLHRNSGTLIDLPGIYSLQPMSRDESVAVSYLLHERPDTILNVVDASQLERNLYLTIQLLEYGLPVHIALNMNDVAQGRGIHIHTQKLSKALHAPLLPVNARRKQGIHDILQHIDHPAQDAAKEDGDPFQLDYGEITELAIQRMSEYLPPKDGVPSRWIALQYLEQNNTVREWVHSGLNQEMNDQLLHICNAAEQQLQQQGIALHMAQHIRAVRTAFIREVCAESVDSTKEKSVTLTERIDAIVTNRWLGIPIFLGIMFLMFKATFEWIGTPTSDALDAFFSGPVTDSAASILNALGVSPFTHALIEEGIIAGVGGVLVFVPQIFILFLFISFIEDSGYMARVTIVMDRLMEAVGLNGKAFIPFVIGFGCNVPGIMAARTIEQPRERLVTTLLVPLMSCSARLSVYALFAGVFFKRHQALVVLSLYVMGIVLSLLLAKLFTKRMMKEEQSIFVIELPPYRLPQWQTLFRSTWEKGKGFVRKAGTFILGGSVLIWLMTYAGPGGFGVEMDDSFLAMIGGVLAPLFAPLGFATWQAGASLITGFLAKEVVVSTMNIIYHAPDTAMLESQIAGAFTPLSAYAFCAFVLLYVPCLATVGIIKKETASWRWTWFSIGYALLIAYVVALIITGVGRLLGFS</sequence>
<dbReference type="InterPro" id="IPR050860">
    <property type="entry name" value="FeoB_GTPase"/>
</dbReference>
<dbReference type="NCBIfam" id="TIGR00437">
    <property type="entry name" value="feoB"/>
    <property type="match status" value="1"/>
</dbReference>
<dbReference type="PANTHER" id="PTHR43185">
    <property type="entry name" value="FERROUS IRON TRANSPORT PROTEIN B"/>
    <property type="match status" value="1"/>
</dbReference>
<dbReference type="Pfam" id="PF07664">
    <property type="entry name" value="FeoB_C"/>
    <property type="match status" value="1"/>
</dbReference>
<feature type="transmembrane region" description="Helical" evidence="17">
    <location>
        <begin position="521"/>
        <end position="542"/>
    </location>
</feature>
<dbReference type="InterPro" id="IPR011640">
    <property type="entry name" value="Fe2_transport_prot_B_C"/>
</dbReference>
<proteinExistence type="inferred from homology"/>
<evidence type="ECO:0000256" key="11">
    <source>
        <dbReference type="ARBA" id="ARBA00023065"/>
    </source>
</evidence>
<dbReference type="InterPro" id="IPR041069">
    <property type="entry name" value="FeoB_Cyto"/>
</dbReference>
<keyword evidence="3 17" id="KW-0813">Transport</keyword>